<dbReference type="EMBL" id="FP565575">
    <property type="protein sequence ID" value="CBE68454.1"/>
    <property type="molecule type" value="Genomic_DNA"/>
</dbReference>
<feature type="signal peptide" evidence="5">
    <location>
        <begin position="1"/>
        <end position="28"/>
    </location>
</feature>
<dbReference type="InterPro" id="IPR028082">
    <property type="entry name" value="Peripla_BP_I"/>
</dbReference>
<dbReference type="KEGG" id="mox:DAMO_1394"/>
<dbReference type="InterPro" id="IPR028081">
    <property type="entry name" value="Leu-bd"/>
</dbReference>
<dbReference type="eggNOG" id="COG0683">
    <property type="taxonomic scope" value="Bacteria"/>
</dbReference>
<reference evidence="7 8" key="1">
    <citation type="journal article" date="2010" name="Nature">
        <title>Nitrite-driven anaerobic methane oxidation by oxygenic bacteria.</title>
        <authorList>
            <person name="Ettwig K.F."/>
            <person name="Butler M.K."/>
            <person name="Le Paslier D."/>
            <person name="Pelletier E."/>
            <person name="Mangenot S."/>
            <person name="Kuypers M.M.M."/>
            <person name="Schreiber F."/>
            <person name="Dutilh B.E."/>
            <person name="Zedelius J."/>
            <person name="de Beer D."/>
            <person name="Gloerich J."/>
            <person name="Wessels H.J.C.T."/>
            <person name="van Allen T."/>
            <person name="Luesken F."/>
            <person name="Wu M."/>
            <person name="van de Pas-Schoonen K.T."/>
            <person name="Op den Camp H.J.M."/>
            <person name="Janssen-Megens E.M."/>
            <person name="Francoijs K-J."/>
            <person name="Stunnenberg H."/>
            <person name="Weissenbach J."/>
            <person name="Jetten M.S.M."/>
            <person name="Strous M."/>
        </authorList>
    </citation>
    <scope>NUCLEOTIDE SEQUENCE [LARGE SCALE GENOMIC DNA]</scope>
</reference>
<name>D5MFC5_METO1</name>
<evidence type="ECO:0000259" key="6">
    <source>
        <dbReference type="Pfam" id="PF13458"/>
    </source>
</evidence>
<evidence type="ECO:0000313" key="7">
    <source>
        <dbReference type="EMBL" id="CBE68454.1"/>
    </source>
</evidence>
<dbReference type="AlphaFoldDB" id="D5MFC5"/>
<dbReference type="CDD" id="cd06342">
    <property type="entry name" value="PBP1_ABC_LIVBP-like"/>
    <property type="match status" value="1"/>
</dbReference>
<dbReference type="HOGENOM" id="CLU_027128_6_0_0"/>
<comment type="similarity">
    <text evidence="1">Belongs to the leucine-binding protein family.</text>
</comment>
<protein>
    <submittedName>
        <fullName evidence="7">Extracellular ligand-binding receptor</fullName>
    </submittedName>
</protein>
<organism evidence="7 8">
    <name type="scientific">Methylomirabilis oxygeniifera</name>
    <dbReference type="NCBI Taxonomy" id="671143"/>
    <lineage>
        <taxon>Bacteria</taxon>
        <taxon>Candidatus Methylomirabilota</taxon>
        <taxon>Candidatus Methylomirabilia</taxon>
        <taxon>Candidatus Methylomirabilales</taxon>
        <taxon>Candidatus Methylomirabilaceae</taxon>
        <taxon>Candidatus Methylomirabilis</taxon>
    </lineage>
</organism>
<evidence type="ECO:0000256" key="2">
    <source>
        <dbReference type="ARBA" id="ARBA00022448"/>
    </source>
</evidence>
<dbReference type="PANTHER" id="PTHR47151">
    <property type="entry name" value="LEU/ILE/VAL-BINDING ABC TRANSPORTER SUBUNIT"/>
    <property type="match status" value="1"/>
</dbReference>
<sequence>MFKIERAAFAVIMTLLVLALSVASPARAAGTSQIEASEITIGVVGPMSGDLAHMGRYVRDAVALAAEEWNEKGGILGRRIHLLLEDDRNDPAEAVTAAKRLVQAGVWGVIGHLTSAGSFPASAIYHAAGIPQITPSSTDPRLTEQGFMSLFRTCGRDDQQGRVAAEFVLESLRPRRVVILHDQTAYGRALAEAFKRRIVRAQRSLRVTSMAISSGGKDIGSVIEQIKTEEPDLVYFGGLFHEGGLLAKRLREQGIKATLVSGDGVFGMEFINVAGETAAAGTYLTFAPDPMLLPSAEAAIKRFHDRYGAIGPYTLYAYDAAGALFTAIARAKPKAASRSHLLRVSQHLHRMTYLGALGELRWDAKGDRLKPPYVIYQVKKGGSFQGWFEQVTDRTPKR</sequence>
<dbReference type="PATRIC" id="fig|671143.5.peg.1219"/>
<evidence type="ECO:0000256" key="4">
    <source>
        <dbReference type="ARBA" id="ARBA00022970"/>
    </source>
</evidence>
<keyword evidence="4" id="KW-0029">Amino-acid transport</keyword>
<evidence type="ECO:0000256" key="5">
    <source>
        <dbReference type="SAM" id="SignalP"/>
    </source>
</evidence>
<dbReference type="PANTHER" id="PTHR47151:SF2">
    <property type="entry name" value="AMINO ACID BINDING PROTEIN"/>
    <property type="match status" value="1"/>
</dbReference>
<dbReference type="Proteomes" id="UP000006898">
    <property type="component" value="Chromosome"/>
</dbReference>
<dbReference type="Gene3D" id="3.40.50.2300">
    <property type="match status" value="2"/>
</dbReference>
<gene>
    <name evidence="7" type="ORF">DAMO_1394</name>
</gene>
<evidence type="ECO:0000313" key="8">
    <source>
        <dbReference type="Proteomes" id="UP000006898"/>
    </source>
</evidence>
<keyword evidence="3 5" id="KW-0732">Signal</keyword>
<accession>D5MFC5</accession>
<dbReference type="Pfam" id="PF13458">
    <property type="entry name" value="Peripla_BP_6"/>
    <property type="match status" value="1"/>
</dbReference>
<keyword evidence="7" id="KW-0675">Receptor</keyword>
<feature type="domain" description="Leucine-binding protein" evidence="6">
    <location>
        <begin position="38"/>
        <end position="382"/>
    </location>
</feature>
<evidence type="ECO:0000256" key="1">
    <source>
        <dbReference type="ARBA" id="ARBA00010062"/>
    </source>
</evidence>
<feature type="chain" id="PRO_5003074251" evidence="5">
    <location>
        <begin position="29"/>
        <end position="398"/>
    </location>
</feature>
<dbReference type="PRINTS" id="PR00337">
    <property type="entry name" value="LEUILEVALBP"/>
</dbReference>
<dbReference type="InterPro" id="IPR000709">
    <property type="entry name" value="Leu_Ile_Val-bd"/>
</dbReference>
<evidence type="ECO:0000256" key="3">
    <source>
        <dbReference type="ARBA" id="ARBA00022729"/>
    </source>
</evidence>
<proteinExistence type="inferred from homology"/>
<dbReference type="SUPFAM" id="SSF53822">
    <property type="entry name" value="Periplasmic binding protein-like I"/>
    <property type="match status" value="1"/>
</dbReference>
<keyword evidence="2" id="KW-0813">Transport</keyword>
<dbReference type="STRING" id="671143.DAMO_1394"/>
<dbReference type="GO" id="GO:0006865">
    <property type="term" value="P:amino acid transport"/>
    <property type="evidence" value="ECO:0007669"/>
    <property type="project" value="UniProtKB-KW"/>
</dbReference>